<dbReference type="Proteomes" id="UP000193224">
    <property type="component" value="Unassembled WGS sequence"/>
</dbReference>
<evidence type="ECO:0000313" key="5">
    <source>
        <dbReference type="EMBL" id="SMC12407.1"/>
    </source>
</evidence>
<dbReference type="OrthoDB" id="7856348at2"/>
<dbReference type="GO" id="GO:0043565">
    <property type="term" value="F:sequence-specific DNA binding"/>
    <property type="evidence" value="ECO:0007669"/>
    <property type="project" value="InterPro"/>
</dbReference>
<organism evidence="5 6">
    <name type="scientific">Roseovarius aestuarii</name>
    <dbReference type="NCBI Taxonomy" id="475083"/>
    <lineage>
        <taxon>Bacteria</taxon>
        <taxon>Pseudomonadati</taxon>
        <taxon>Pseudomonadota</taxon>
        <taxon>Alphaproteobacteria</taxon>
        <taxon>Rhodobacterales</taxon>
        <taxon>Roseobacteraceae</taxon>
        <taxon>Roseovarius</taxon>
    </lineage>
</organism>
<dbReference type="SUPFAM" id="SSF54909">
    <property type="entry name" value="Dimeric alpha+beta barrel"/>
    <property type="match status" value="1"/>
</dbReference>
<dbReference type="PRINTS" id="PR00033">
    <property type="entry name" value="HTHASNC"/>
</dbReference>
<dbReference type="EMBL" id="FWXB01000007">
    <property type="protein sequence ID" value="SMC12407.1"/>
    <property type="molecule type" value="Genomic_DNA"/>
</dbReference>
<feature type="domain" description="HTH asnC-type" evidence="4">
    <location>
        <begin position="6"/>
        <end position="67"/>
    </location>
</feature>
<dbReference type="Gene3D" id="3.30.70.920">
    <property type="match status" value="1"/>
</dbReference>
<keyword evidence="1" id="KW-0805">Transcription regulation</keyword>
<dbReference type="PANTHER" id="PTHR30154">
    <property type="entry name" value="LEUCINE-RESPONSIVE REGULATORY PROTEIN"/>
    <property type="match status" value="1"/>
</dbReference>
<dbReference type="Pfam" id="PF13404">
    <property type="entry name" value="HTH_AsnC-type"/>
    <property type="match status" value="1"/>
</dbReference>
<dbReference type="PROSITE" id="PS50956">
    <property type="entry name" value="HTH_ASNC_2"/>
    <property type="match status" value="1"/>
</dbReference>
<dbReference type="InterPro" id="IPR000485">
    <property type="entry name" value="AsnC-type_HTH_dom"/>
</dbReference>
<keyword evidence="2" id="KW-0238">DNA-binding</keyword>
<evidence type="ECO:0000259" key="4">
    <source>
        <dbReference type="PROSITE" id="PS50956"/>
    </source>
</evidence>
<dbReference type="GO" id="GO:0005829">
    <property type="term" value="C:cytosol"/>
    <property type="evidence" value="ECO:0007669"/>
    <property type="project" value="TreeGrafter"/>
</dbReference>
<dbReference type="RefSeq" id="WP_085800362.1">
    <property type="nucleotide sequence ID" value="NZ_FWXB01000007.1"/>
</dbReference>
<reference evidence="5 6" key="1">
    <citation type="submission" date="2017-03" db="EMBL/GenBank/DDBJ databases">
        <authorList>
            <person name="Afonso C.L."/>
            <person name="Miller P.J."/>
            <person name="Scott M.A."/>
            <person name="Spackman E."/>
            <person name="Goraichik I."/>
            <person name="Dimitrov K.M."/>
            <person name="Suarez D.L."/>
            <person name="Swayne D.E."/>
        </authorList>
    </citation>
    <scope>NUCLEOTIDE SEQUENCE [LARGE SCALE GENOMIC DNA]</scope>
    <source>
        <strain evidence="5 6">CECT 7745</strain>
    </source>
</reference>
<keyword evidence="6" id="KW-1185">Reference proteome</keyword>
<dbReference type="Pfam" id="PF01037">
    <property type="entry name" value="AsnC_trans_reg"/>
    <property type="match status" value="1"/>
</dbReference>
<dbReference type="InterPro" id="IPR011991">
    <property type="entry name" value="ArsR-like_HTH"/>
</dbReference>
<dbReference type="InterPro" id="IPR019887">
    <property type="entry name" value="Tscrpt_reg_AsnC/Lrp_C"/>
</dbReference>
<name>A0A1X7BS26_9RHOB</name>
<accession>A0A1X7BS26</accession>
<dbReference type="CDD" id="cd00090">
    <property type="entry name" value="HTH_ARSR"/>
    <property type="match status" value="1"/>
</dbReference>
<evidence type="ECO:0000256" key="3">
    <source>
        <dbReference type="ARBA" id="ARBA00023163"/>
    </source>
</evidence>
<dbReference type="PANTHER" id="PTHR30154:SF34">
    <property type="entry name" value="TRANSCRIPTIONAL REGULATOR AZLB"/>
    <property type="match status" value="1"/>
</dbReference>
<dbReference type="AlphaFoldDB" id="A0A1X7BS26"/>
<protein>
    <submittedName>
        <fullName evidence="5">Leucine-responsive regulatory protein</fullName>
    </submittedName>
</protein>
<evidence type="ECO:0000256" key="2">
    <source>
        <dbReference type="ARBA" id="ARBA00023125"/>
    </source>
</evidence>
<dbReference type="SMART" id="SM00344">
    <property type="entry name" value="HTH_ASNC"/>
    <property type="match status" value="1"/>
</dbReference>
<dbReference type="Gene3D" id="1.10.10.10">
    <property type="entry name" value="Winged helix-like DNA-binding domain superfamily/Winged helix DNA-binding domain"/>
    <property type="match status" value="1"/>
</dbReference>
<dbReference type="InterPro" id="IPR036390">
    <property type="entry name" value="WH_DNA-bd_sf"/>
</dbReference>
<gene>
    <name evidence="5" type="primary">lrp_7</name>
    <name evidence="5" type="ORF">ROA7745_02232</name>
</gene>
<dbReference type="InterPro" id="IPR019888">
    <property type="entry name" value="Tscrpt_reg_AsnC-like"/>
</dbReference>
<dbReference type="InterPro" id="IPR036388">
    <property type="entry name" value="WH-like_DNA-bd_sf"/>
</dbReference>
<dbReference type="GO" id="GO:0043200">
    <property type="term" value="P:response to amino acid"/>
    <property type="evidence" value="ECO:0007669"/>
    <property type="project" value="TreeGrafter"/>
</dbReference>
<dbReference type="InterPro" id="IPR011008">
    <property type="entry name" value="Dimeric_a/b-barrel"/>
</dbReference>
<keyword evidence="3" id="KW-0804">Transcription</keyword>
<proteinExistence type="predicted"/>
<evidence type="ECO:0000313" key="6">
    <source>
        <dbReference type="Proteomes" id="UP000193224"/>
    </source>
</evidence>
<sequence length="157" mass="17692">MDIVDLDAVDRKILSAIQEDSRRPIAELAALAGASTASVQRRLRRLRENGVILREVAQLDAALLGFGITAVVSVDLERDRLDQIDAFKRKARTDPNVQHFYCVAGETDFIIVVVARDMADYEQFTHRFFFADKNVRKFRTSIAVAREKSTLALPLET</sequence>
<dbReference type="SUPFAM" id="SSF46785">
    <property type="entry name" value="Winged helix' DNA-binding domain"/>
    <property type="match status" value="1"/>
</dbReference>
<dbReference type="GO" id="GO:0006355">
    <property type="term" value="P:regulation of DNA-templated transcription"/>
    <property type="evidence" value="ECO:0007669"/>
    <property type="project" value="UniProtKB-ARBA"/>
</dbReference>
<evidence type="ECO:0000256" key="1">
    <source>
        <dbReference type="ARBA" id="ARBA00023015"/>
    </source>
</evidence>